<dbReference type="GO" id="GO:0061355">
    <property type="term" value="P:Wnt protein secretion"/>
    <property type="evidence" value="ECO:0007669"/>
    <property type="project" value="TreeGrafter"/>
</dbReference>
<evidence type="ECO:0000256" key="2">
    <source>
        <dbReference type="ARBA" id="ARBA00004477"/>
    </source>
</evidence>
<reference evidence="21" key="1">
    <citation type="journal article" date="2013" name="Genome Biol.">
        <title>Draft genome of the mountain pine beetle, Dendroctonus ponderosae Hopkins, a major forest pest.</title>
        <authorList>
            <person name="Keeling C.I."/>
            <person name="Yuen M.M."/>
            <person name="Liao N.Y."/>
            <person name="Docking T.R."/>
            <person name="Chan S.K."/>
            <person name="Taylor G.A."/>
            <person name="Palmquist D.L."/>
            <person name="Jackman S.D."/>
            <person name="Nguyen A."/>
            <person name="Li M."/>
            <person name="Henderson H."/>
            <person name="Janes J.K."/>
            <person name="Zhao Y."/>
            <person name="Pandoh P."/>
            <person name="Moore R."/>
            <person name="Sperling F.A."/>
            <person name="Huber D.P."/>
            <person name="Birol I."/>
            <person name="Jones S.J."/>
            <person name="Bohlmann J."/>
        </authorList>
    </citation>
    <scope>NUCLEOTIDE SEQUENCE</scope>
</reference>
<keyword evidence="15" id="KW-0628">Postsynaptic cell membrane</keyword>
<keyword evidence="14" id="KW-0472">Membrane</keyword>
<gene>
    <name evidence="21" type="ORF">YQE_12063</name>
</gene>
<dbReference type="AlphaFoldDB" id="N6TXY0"/>
<dbReference type="GO" id="GO:0016055">
    <property type="term" value="P:Wnt signaling pathway"/>
    <property type="evidence" value="ECO:0007669"/>
    <property type="project" value="UniProtKB-KW"/>
</dbReference>
<dbReference type="InterPro" id="IPR047843">
    <property type="entry name" value="WLS-like_TM"/>
</dbReference>
<dbReference type="GO" id="GO:0045211">
    <property type="term" value="C:postsynaptic membrane"/>
    <property type="evidence" value="ECO:0007669"/>
    <property type="project" value="UniProtKB-SubCell"/>
</dbReference>
<evidence type="ECO:0000256" key="13">
    <source>
        <dbReference type="ARBA" id="ARBA00023034"/>
    </source>
</evidence>
<dbReference type="GO" id="GO:0005789">
    <property type="term" value="C:endoplasmic reticulum membrane"/>
    <property type="evidence" value="ECO:0007669"/>
    <property type="project" value="UniProtKB-SubCell"/>
</dbReference>
<evidence type="ECO:0000256" key="11">
    <source>
        <dbReference type="ARBA" id="ARBA00022989"/>
    </source>
</evidence>
<keyword evidence="7" id="KW-0879">Wnt signaling pathway</keyword>
<evidence type="ECO:0000256" key="3">
    <source>
        <dbReference type="ARBA" id="ARBA00004653"/>
    </source>
</evidence>
<organism evidence="21">
    <name type="scientific">Dendroctonus ponderosae</name>
    <name type="common">Mountain pine beetle</name>
    <dbReference type="NCBI Taxonomy" id="77166"/>
    <lineage>
        <taxon>Eukaryota</taxon>
        <taxon>Metazoa</taxon>
        <taxon>Ecdysozoa</taxon>
        <taxon>Arthropoda</taxon>
        <taxon>Hexapoda</taxon>
        <taxon>Insecta</taxon>
        <taxon>Pterygota</taxon>
        <taxon>Neoptera</taxon>
        <taxon>Endopterygota</taxon>
        <taxon>Coleoptera</taxon>
        <taxon>Polyphaga</taxon>
        <taxon>Cucujiformia</taxon>
        <taxon>Curculionidae</taxon>
        <taxon>Scolytinae</taxon>
        <taxon>Dendroctonus</taxon>
    </lineage>
</organism>
<dbReference type="InterPro" id="IPR053936">
    <property type="entry name" value="WLS_GOLD"/>
</dbReference>
<evidence type="ECO:0000256" key="9">
    <source>
        <dbReference type="ARBA" id="ARBA00022716"/>
    </source>
</evidence>
<dbReference type="GO" id="GO:0042734">
    <property type="term" value="C:presynaptic membrane"/>
    <property type="evidence" value="ECO:0007669"/>
    <property type="project" value="UniProtKB-SubCell"/>
</dbReference>
<dbReference type="GO" id="GO:0010008">
    <property type="term" value="C:endosome membrane"/>
    <property type="evidence" value="ECO:0007669"/>
    <property type="project" value="UniProtKB-SubCell"/>
</dbReference>
<dbReference type="GO" id="GO:0017147">
    <property type="term" value="F:Wnt-protein binding"/>
    <property type="evidence" value="ECO:0007669"/>
    <property type="project" value="InterPro"/>
</dbReference>
<comment type="subunit">
    <text evidence="18">Interacts with wg; in the Golgi. Interacts with Vps35, a component of the retromer complex; wls stability is regulated by Vps35.</text>
</comment>
<dbReference type="OMA" id="GQWKWDE"/>
<comment type="function">
    <text evidence="17">A segment polarity gene required for wingless (wg)-dependent patterning processes, acting in both wg-sending cells and wg-target cells. In non-neuronal cells wls directs wg secretion. The wls traffic loop encompasses the Golgi, the cell surface, an endocytic compartment and a retrograde route leading back to the Golgi, and involves clathrin-mediated endocytosis and the retromer complex (a conserved protein complex consisting of Vps35 and Vps26). In neuronal cells (the larval motorneuron NMJ), the wg signal moves across the synapse via the release of wls-containing exosome-like vesicles. Postsynaptic wls is required for the trafficking of fz2 through the fz2-interacting protein Grip.</text>
</comment>
<evidence type="ECO:0000256" key="15">
    <source>
        <dbReference type="ARBA" id="ARBA00023257"/>
    </source>
</evidence>
<evidence type="ECO:0000313" key="21">
    <source>
        <dbReference type="EMBL" id="ENN71132.1"/>
    </source>
</evidence>
<dbReference type="GO" id="GO:0007367">
    <property type="term" value="P:segment polarity determination"/>
    <property type="evidence" value="ECO:0007669"/>
    <property type="project" value="UniProtKB-KW"/>
</dbReference>
<evidence type="ECO:0000256" key="19">
    <source>
        <dbReference type="ARBA" id="ARBA00034104"/>
    </source>
</evidence>
<keyword evidence="8" id="KW-0812">Transmembrane</keyword>
<evidence type="ECO:0000256" key="4">
    <source>
        <dbReference type="ARBA" id="ARBA00008148"/>
    </source>
</evidence>
<evidence type="ECO:0000256" key="16">
    <source>
        <dbReference type="ARBA" id="ARBA00023273"/>
    </source>
</evidence>
<keyword evidence="9" id="KW-0709">Segmentation polarity protein</keyword>
<proteinExistence type="inferred from homology"/>
<evidence type="ECO:0000256" key="20">
    <source>
        <dbReference type="ARBA" id="ARBA00034107"/>
    </source>
</evidence>
<evidence type="ECO:0000256" key="6">
    <source>
        <dbReference type="ARBA" id="ARBA00022473"/>
    </source>
</evidence>
<keyword evidence="12" id="KW-0770">Synapse</keyword>
<dbReference type="EMBL" id="KB741277">
    <property type="protein sequence ID" value="ENN71132.1"/>
    <property type="molecule type" value="Genomic_DNA"/>
</dbReference>
<evidence type="ECO:0000256" key="14">
    <source>
        <dbReference type="ARBA" id="ARBA00023136"/>
    </source>
</evidence>
<dbReference type="HOGENOM" id="CLU_022911_0_0_1"/>
<keyword evidence="10" id="KW-0967">Endosome</keyword>
<evidence type="ECO:0000256" key="12">
    <source>
        <dbReference type="ARBA" id="ARBA00023018"/>
    </source>
</evidence>
<accession>N6TXY0</accession>
<comment type="similarity">
    <text evidence="4">Belongs to the wntless family.</text>
</comment>
<keyword evidence="11" id="KW-1133">Transmembrane helix</keyword>
<dbReference type="PANTHER" id="PTHR13449">
    <property type="entry name" value="INTEGRAL MEMBRANE PROTEIN GPR177"/>
    <property type="match status" value="1"/>
</dbReference>
<dbReference type="InterPro" id="IPR009551">
    <property type="entry name" value="Wntless"/>
</dbReference>
<dbReference type="Pfam" id="PF06664">
    <property type="entry name" value="WLS-like_TM"/>
    <property type="match status" value="1"/>
</dbReference>
<keyword evidence="16" id="KW-0966">Cell projection</keyword>
<evidence type="ECO:0000256" key="10">
    <source>
        <dbReference type="ARBA" id="ARBA00022753"/>
    </source>
</evidence>
<dbReference type="OrthoDB" id="5804250at2759"/>
<dbReference type="GO" id="GO:0006886">
    <property type="term" value="P:intracellular protein transport"/>
    <property type="evidence" value="ECO:0007669"/>
    <property type="project" value="TreeGrafter"/>
</dbReference>
<evidence type="ECO:0000256" key="5">
    <source>
        <dbReference type="ARBA" id="ARBA00015887"/>
    </source>
</evidence>
<sequence length="549" mass="62987">MPGTVLENLSGRKLSVLVTVLLLSQLACFLVGLISPSPASSQPILATVCVDKNPSADSMDRWFARTCPHRIELSNVAATEQLKSNNLVFAMEMPQHMNDFSRWQQNLAGVLQFDVVYTEGGKLINTMIELTLDARLAYSDKLADGGQTPWTYYKHSKAKRYVAFLIYMDCHFDEHHNMKDKVGYPYSCTMVPLFELGSLYHDYYLLNLRIIYDERLNLNTHLGKVDDIYLHIIHMNGGFTKVWVSMKTVFFPLIIGVMIWFWNRVHLLARTPALLEYMLIYLGSALVFLNFPVEYFTLFFDMPYMLLLTDIRQGVFYAMLLSFWLVFTGEHMLIQESGDRNSLKKYWKHLSSIVIGCVSLLVFDLCERGIHLVNPFHSIWVTPIGTNLALTFVICAGLSVGVYFIFLCYMIWRVFKNISVKKSILPSMTQARRLHYEGIMYRFTFLMAATLVCAGITVVSFIFNQYTQGEHKWDDSMDIEWTSVIHTGVYGMWNVYICALLMLYAPSHKQWPSEPLSEEVEFSRLSSDTTATPNEISSLTSFVAKANIE</sequence>
<evidence type="ECO:0000256" key="17">
    <source>
        <dbReference type="ARBA" id="ARBA00025339"/>
    </source>
</evidence>
<feature type="non-terminal residue" evidence="21">
    <location>
        <position position="1"/>
    </location>
</feature>
<dbReference type="Pfam" id="PF21883">
    <property type="entry name" value="WLS_GOLD"/>
    <property type="match status" value="1"/>
</dbReference>
<keyword evidence="13" id="KW-0333">Golgi apparatus</keyword>
<evidence type="ECO:0000256" key="1">
    <source>
        <dbReference type="ARBA" id="ARBA00004337"/>
    </source>
</evidence>
<comment type="subcellular location">
    <subcellularLocation>
        <location evidence="2">Endoplasmic reticulum membrane</location>
        <topology evidence="2">Multi-pass membrane protein</topology>
    </subcellularLocation>
    <subcellularLocation>
        <location evidence="1">Endosome membrane</location>
        <topology evidence="1">Multi-pass membrane protein</topology>
    </subcellularLocation>
    <subcellularLocation>
        <location evidence="3">Golgi apparatus membrane</location>
        <topology evidence="3">Multi-pass membrane protein</topology>
    </subcellularLocation>
    <subcellularLocation>
        <location evidence="19">Postsynaptic cell membrane</location>
        <topology evidence="19">Multi-pass membrane protein</topology>
    </subcellularLocation>
    <subcellularLocation>
        <location evidence="20">Presynaptic cell membrane</location>
        <topology evidence="20">Multi-pass membrane protein</topology>
    </subcellularLocation>
</comment>
<evidence type="ECO:0000256" key="18">
    <source>
        <dbReference type="ARBA" id="ARBA00025880"/>
    </source>
</evidence>
<evidence type="ECO:0000256" key="8">
    <source>
        <dbReference type="ARBA" id="ARBA00022692"/>
    </source>
</evidence>
<dbReference type="PANTHER" id="PTHR13449:SF2">
    <property type="entry name" value="PROTEIN WNTLESS HOMOLOG"/>
    <property type="match status" value="1"/>
</dbReference>
<dbReference type="GO" id="GO:0000139">
    <property type="term" value="C:Golgi membrane"/>
    <property type="evidence" value="ECO:0007669"/>
    <property type="project" value="UniProtKB-SubCell"/>
</dbReference>
<protein>
    <recommendedName>
        <fullName evidence="5">Protein wntless</fullName>
    </recommendedName>
</protein>
<evidence type="ECO:0000256" key="7">
    <source>
        <dbReference type="ARBA" id="ARBA00022687"/>
    </source>
</evidence>
<keyword evidence="6" id="KW-0217">Developmental protein</keyword>
<name>N6TXY0_DENPD</name>